<proteinExistence type="predicted"/>
<keyword evidence="1" id="KW-0677">Repeat</keyword>
<name>A0A7C3ZKV2_9CYAN</name>
<dbReference type="SUPFAM" id="SSF141571">
    <property type="entry name" value="Pentapeptide repeat-like"/>
    <property type="match status" value="2"/>
</dbReference>
<dbReference type="PANTHER" id="PTHR47485">
    <property type="entry name" value="THYLAKOID LUMENAL 17.4 KDA PROTEIN, CHLOROPLASTIC"/>
    <property type="match status" value="1"/>
</dbReference>
<reference evidence="2" key="1">
    <citation type="journal article" date="2020" name="mSystems">
        <title>Genome- and Community-Level Interaction Insights into Carbon Utilization and Element Cycling Functions of Hydrothermarchaeota in Hydrothermal Sediment.</title>
        <authorList>
            <person name="Zhou Z."/>
            <person name="Liu Y."/>
            <person name="Xu W."/>
            <person name="Pan J."/>
            <person name="Luo Z.H."/>
            <person name="Li M."/>
        </authorList>
    </citation>
    <scope>NUCLEOTIDE SEQUENCE [LARGE SCALE GENOMIC DNA]</scope>
    <source>
        <strain evidence="2">SpSt-374</strain>
    </source>
</reference>
<accession>A0A7C3ZKV2</accession>
<organism evidence="2">
    <name type="scientific">Planktothricoides sp. SpSt-374</name>
    <dbReference type="NCBI Taxonomy" id="2282167"/>
    <lineage>
        <taxon>Bacteria</taxon>
        <taxon>Bacillati</taxon>
        <taxon>Cyanobacteriota</taxon>
        <taxon>Cyanophyceae</taxon>
        <taxon>Oscillatoriophycideae</taxon>
        <taxon>Oscillatoriales</taxon>
        <taxon>Oscillatoriaceae</taxon>
        <taxon>Planktothricoides</taxon>
    </lineage>
</organism>
<dbReference type="Pfam" id="PF00805">
    <property type="entry name" value="Pentapeptide"/>
    <property type="match status" value="5"/>
</dbReference>
<dbReference type="EMBL" id="DSPX01000059">
    <property type="protein sequence ID" value="HGG00244.1"/>
    <property type="molecule type" value="Genomic_DNA"/>
</dbReference>
<comment type="caution">
    <text evidence="2">The sequence shown here is derived from an EMBL/GenBank/DDBJ whole genome shotgun (WGS) entry which is preliminary data.</text>
</comment>
<dbReference type="PANTHER" id="PTHR47485:SF1">
    <property type="entry name" value="THYLAKOID LUMENAL 17.4 KDA PROTEIN, CHLOROPLASTIC"/>
    <property type="match status" value="1"/>
</dbReference>
<evidence type="ECO:0000256" key="1">
    <source>
        <dbReference type="ARBA" id="ARBA00022737"/>
    </source>
</evidence>
<gene>
    <name evidence="2" type="ORF">ENR15_06215</name>
</gene>
<dbReference type="AlphaFoldDB" id="A0A7C3ZKV2"/>
<dbReference type="Gene3D" id="2.160.20.80">
    <property type="entry name" value="E3 ubiquitin-protein ligase SopA"/>
    <property type="match status" value="2"/>
</dbReference>
<sequence length="520" mass="56459">MQAEEIIRKYATGERNFAGVALPEINLSRANLTGINFTDAILSIANLSGCNLSDANLSGAKLNVARLSGANLNKAKLNGAILNVANLVRANMSEAELMQAALIRAELIRADLSRANLKEANLNGADLREAKLRQVNLSGANLSEADMRGTSLAGANLEGATLSGTDLSRSDMSRADLTDADLRHANLSRVNLSGAILRGANLRWADLSGANLRWVDMTEAKLSGANLLGADLSNANLTNASCVHADLTQANLIRVEWMGADMSGATLTGAKLFGVSRYGLKTEGITCEWVDLSQHGDRSEIYKFTSEEAKQFFNQTRPLVRIIIDAPLDQNANFALAGAYHQISQESPVKIPPPSIDVGYRRTTVIFRMDSDTDIFSTAYLACLPFRDAESIQKNIITLMKMLQAHAINSHSKDTLRQIRQLSLVLNDTIQTVNKLKVLMPNGMNPEDISFFQAPTRILLSNSSDRGLQVFTHPNFGQRLMNNAGAMTGITGMAKSSDKLALPSLNLLVEFIQGFYYLES</sequence>
<protein>
    <submittedName>
        <fullName evidence="2">Pentapeptide repeat-containing protein</fullName>
    </submittedName>
</protein>
<evidence type="ECO:0000313" key="2">
    <source>
        <dbReference type="EMBL" id="HGG00244.1"/>
    </source>
</evidence>
<dbReference type="InterPro" id="IPR001646">
    <property type="entry name" value="5peptide_repeat"/>
</dbReference>